<dbReference type="EMBL" id="KX259455">
    <property type="protein sequence ID" value="AOV86334.1"/>
    <property type="molecule type" value="Genomic_DNA"/>
</dbReference>
<accession>A0A1D8MK69</accession>
<name>A0A1D8MK69_9VIRU</name>
<proteinExistence type="predicted"/>
<organism evidence="3">
    <name type="scientific">uncultured virus</name>
    <dbReference type="NCBI Taxonomy" id="340016"/>
    <lineage>
        <taxon>Viruses</taxon>
        <taxon>environmental samples</taxon>
    </lineage>
</organism>
<feature type="domain" description="Replication-associated protein ORF2/G2P" evidence="2">
    <location>
        <begin position="17"/>
        <end position="131"/>
    </location>
</feature>
<evidence type="ECO:0000256" key="1">
    <source>
        <dbReference type="SAM" id="MobiDB-lite"/>
    </source>
</evidence>
<dbReference type="Pfam" id="PF23343">
    <property type="entry name" value="REP_ORF2-G2P"/>
    <property type="match status" value="1"/>
</dbReference>
<feature type="region of interest" description="Disordered" evidence="1">
    <location>
        <begin position="210"/>
        <end position="232"/>
    </location>
</feature>
<protein>
    <submittedName>
        <fullName evidence="3">Putative replication protein VP4</fullName>
    </submittedName>
</protein>
<dbReference type="InterPro" id="IPR056906">
    <property type="entry name" value="ORF2/G2P_dom"/>
</dbReference>
<reference evidence="3" key="1">
    <citation type="submission" date="2016-05" db="EMBL/GenBank/DDBJ databases">
        <title>Viral Hybridization Blurs Taxonomic Lines in a Wastewater Treatment Plant.</title>
        <authorList>
            <person name="Pearson V.M.M."/>
            <person name="Caudle S.B."/>
            <person name="Rokyta D.R."/>
        </authorList>
    </citation>
    <scope>NUCLEOTIDE SEQUENCE</scope>
    <source>
        <strain evidence="3">Wastewater_Microviridae_FL1</strain>
    </source>
</reference>
<feature type="compositionally biased region" description="Basic and acidic residues" evidence="1">
    <location>
        <begin position="210"/>
        <end position="220"/>
    </location>
</feature>
<evidence type="ECO:0000259" key="2">
    <source>
        <dbReference type="Pfam" id="PF23343"/>
    </source>
</evidence>
<sequence>MDWTIRCLHEAQLHERNSFITLTYGRGQLPPHGSLRHEDFQLFLKRLRKRTPSGVRYYMCGEYGPLNQRPHYHANLFGVDFREDWKPQGKSKSGQIFYTSKTLEQLWGLGNVSVQPLTPQTAAYTAQYIASKLTGDAGKHAYTVTDPETGEVFHKDPPYAAMSLKPGLGADWYERHAHDVHRHDYCIIDGQKRAPPRFYDILLKRRPDLDPDRIEHERQKRAAQAAPDNTPERLAVREAVHEARNRNKLRELT</sequence>
<evidence type="ECO:0000313" key="3">
    <source>
        <dbReference type="EMBL" id="AOV86334.1"/>
    </source>
</evidence>